<organism evidence="2 3">
    <name type="scientific">Vibrio cortegadensis</name>
    <dbReference type="NCBI Taxonomy" id="1328770"/>
    <lineage>
        <taxon>Bacteria</taxon>
        <taxon>Pseudomonadati</taxon>
        <taxon>Pseudomonadota</taxon>
        <taxon>Gammaproteobacteria</taxon>
        <taxon>Vibrionales</taxon>
        <taxon>Vibrionaceae</taxon>
        <taxon>Vibrio</taxon>
    </lineage>
</organism>
<keyword evidence="1" id="KW-0812">Transmembrane</keyword>
<proteinExistence type="predicted"/>
<reference evidence="2 3" key="1">
    <citation type="submission" date="2024-06" db="EMBL/GenBank/DDBJ databases">
        <authorList>
            <person name="Steensen K."/>
            <person name="Seneca J."/>
            <person name="Bartlau N."/>
            <person name="Yu A.X."/>
            <person name="Polz M.F."/>
        </authorList>
    </citation>
    <scope>NUCLEOTIDE SEQUENCE [LARGE SCALE GENOMIC DNA]</scope>
    <source>
        <strain evidence="2 3">FF146</strain>
    </source>
</reference>
<dbReference type="Proteomes" id="UP001569153">
    <property type="component" value="Unassembled WGS sequence"/>
</dbReference>
<protein>
    <submittedName>
        <fullName evidence="2">MSHA biogenesis protein MshP</fullName>
    </submittedName>
</protein>
<evidence type="ECO:0000256" key="1">
    <source>
        <dbReference type="SAM" id="Phobius"/>
    </source>
</evidence>
<evidence type="ECO:0000313" key="3">
    <source>
        <dbReference type="Proteomes" id="UP001569153"/>
    </source>
</evidence>
<feature type="transmembrane region" description="Helical" evidence="1">
    <location>
        <begin position="12"/>
        <end position="30"/>
    </location>
</feature>
<keyword evidence="1" id="KW-1133">Transmembrane helix</keyword>
<dbReference type="EMBL" id="JBGOOT010000005">
    <property type="protein sequence ID" value="MEZ8194864.1"/>
    <property type="molecule type" value="Genomic_DNA"/>
</dbReference>
<dbReference type="RefSeq" id="WP_371730196.1">
    <property type="nucleotide sequence ID" value="NZ_JBGOOT010000005.1"/>
</dbReference>
<keyword evidence="1" id="KW-0472">Membrane</keyword>
<comment type="caution">
    <text evidence="2">The sequence shown here is derived from an EMBL/GenBank/DDBJ whole genome shotgun (WGS) entry which is preliminary data.</text>
</comment>
<name>A0ABV4M5T0_9VIBR</name>
<keyword evidence="3" id="KW-1185">Reference proteome</keyword>
<gene>
    <name evidence="2" type="ORF">ACED38_08175</name>
</gene>
<accession>A0ABV4M5T0</accession>
<sequence>MSHKKSRQSGSVLVVAIFVIVVMGFLASSLTRVNWSNSDNQTREHLGTQAWLLAHSANEWALTQLYPIPLPSVSNAVSAACSGLNVPSAVSDDGMATICKVNSIACTLEGELDNVKFYKLKAITKCGSGKLQVQRSQEVWVKE</sequence>
<evidence type="ECO:0000313" key="2">
    <source>
        <dbReference type="EMBL" id="MEZ8194864.1"/>
    </source>
</evidence>